<feature type="signal peptide" evidence="4">
    <location>
        <begin position="1"/>
        <end position="30"/>
    </location>
</feature>
<evidence type="ECO:0000256" key="4">
    <source>
        <dbReference type="SAM" id="SignalP"/>
    </source>
</evidence>
<evidence type="ECO:0000313" key="6">
    <source>
        <dbReference type="Proteomes" id="UP000552864"/>
    </source>
</evidence>
<dbReference type="RefSeq" id="WP_168739167.1">
    <property type="nucleotide sequence ID" value="NZ_JABAHZ010000003.1"/>
</dbReference>
<protein>
    <submittedName>
        <fullName evidence="5">TonB-dependent receptor</fullName>
    </submittedName>
</protein>
<dbReference type="EMBL" id="JABAHZ010000003">
    <property type="protein sequence ID" value="NLR79772.1"/>
    <property type="molecule type" value="Genomic_DNA"/>
</dbReference>
<evidence type="ECO:0000256" key="1">
    <source>
        <dbReference type="ARBA" id="ARBA00004442"/>
    </source>
</evidence>
<keyword evidence="6" id="KW-1185">Reference proteome</keyword>
<evidence type="ECO:0000256" key="2">
    <source>
        <dbReference type="ARBA" id="ARBA00023136"/>
    </source>
</evidence>
<organism evidence="5 6">
    <name type="scientific">Chitinophaga eiseniae</name>
    <dbReference type="NCBI Taxonomy" id="634771"/>
    <lineage>
        <taxon>Bacteria</taxon>
        <taxon>Pseudomonadati</taxon>
        <taxon>Bacteroidota</taxon>
        <taxon>Chitinophagia</taxon>
        <taxon>Chitinophagales</taxon>
        <taxon>Chitinophagaceae</taxon>
        <taxon>Chitinophaga</taxon>
    </lineage>
</organism>
<dbReference type="Gene3D" id="2.40.170.20">
    <property type="entry name" value="TonB-dependent receptor, beta-barrel domain"/>
    <property type="match status" value="1"/>
</dbReference>
<dbReference type="GO" id="GO:0009279">
    <property type="term" value="C:cell outer membrane"/>
    <property type="evidence" value="ECO:0007669"/>
    <property type="project" value="UniProtKB-SubCell"/>
</dbReference>
<keyword evidence="4" id="KW-0732">Signal</keyword>
<comment type="subcellular location">
    <subcellularLocation>
        <location evidence="1">Cell outer membrane</location>
    </subcellularLocation>
</comment>
<dbReference type="SUPFAM" id="SSF56935">
    <property type="entry name" value="Porins"/>
    <property type="match status" value="1"/>
</dbReference>
<comment type="caution">
    <text evidence="5">The sequence shown here is derived from an EMBL/GenBank/DDBJ whole genome shotgun (WGS) entry which is preliminary data.</text>
</comment>
<evidence type="ECO:0000313" key="5">
    <source>
        <dbReference type="EMBL" id="NLR79772.1"/>
    </source>
</evidence>
<name>A0A847STN6_9BACT</name>
<proteinExistence type="predicted"/>
<evidence type="ECO:0000256" key="3">
    <source>
        <dbReference type="ARBA" id="ARBA00023237"/>
    </source>
</evidence>
<dbReference type="AlphaFoldDB" id="A0A847STN6"/>
<feature type="chain" id="PRO_5032935626" evidence="4">
    <location>
        <begin position="31"/>
        <end position="549"/>
    </location>
</feature>
<keyword evidence="2" id="KW-0472">Membrane</keyword>
<keyword evidence="5" id="KW-0675">Receptor</keyword>
<accession>A0A847STN6</accession>
<sequence>MNIPTTYSKRTFIITTLGLAGLLSSQQVFAQEPLKQETIDIISTNQPKLRDAYKLNLTASLPGIDTSRPSLKYQIPALNLNFMYQAMPLKPLALGKDSLSYLQNNFVKLGYGNYKTPYVQAGFGSGRQNLYNYGLYVNYTGSKGKEIPDQDYSNLNVLAAGTYLAPKLRFDGSIGYDRNTVHYYGYGHDTANYKKKDIEQTFNQVTASVGMQNRPQNDWAFTFQPTVKFILFNDSYKRTENTFMLKVPVKKQVFEDIYVGVEGVFDLSTYKEDNNRAINNNIAAIHPAVDIIKPGFVLHAGVNPTWSDSKFYLLPDIVNESHLIRKKLILSSGWISYFEKNSYRNLANKNPFLAGLPGEMLNTRVEEKYTGIKGTLGSHFNYNTKFASVTWYNLPLFVNDSADTKKFTTRNETMLRAFQLHGEIGYIEEEKFQARVSFDWYNYNKQETEVQPWHLPAFQGDLYVQYTLAKKLHLNADLFALSGSYYQLPNKDFGKTKGAWDLNAGASYDIGKNFGLWVNANNIFNSHYQRYYLYPTYGFNIVGGVLIKF</sequence>
<gene>
    <name evidence="5" type="ORF">HGH91_14135</name>
</gene>
<keyword evidence="3" id="KW-0998">Cell outer membrane</keyword>
<dbReference type="InterPro" id="IPR036942">
    <property type="entry name" value="Beta-barrel_TonB_sf"/>
</dbReference>
<reference evidence="5 6" key="1">
    <citation type="submission" date="2020-04" db="EMBL/GenBank/DDBJ databases">
        <authorList>
            <person name="Yin C."/>
        </authorList>
    </citation>
    <scope>NUCLEOTIDE SEQUENCE [LARGE SCALE GENOMIC DNA]</scope>
    <source>
        <strain evidence="5 6">Ak56</strain>
    </source>
</reference>
<dbReference type="Proteomes" id="UP000552864">
    <property type="component" value="Unassembled WGS sequence"/>
</dbReference>